<name>A0AAX4J5S2_9CAUD</name>
<dbReference type="Proteomes" id="UP001432163">
    <property type="component" value="Segment"/>
</dbReference>
<evidence type="ECO:0000313" key="1">
    <source>
        <dbReference type="EMBL" id="WRQ13078.1"/>
    </source>
</evidence>
<evidence type="ECO:0000313" key="2">
    <source>
        <dbReference type="Proteomes" id="UP001432163"/>
    </source>
</evidence>
<sequence>MNLVKKGTAVIITTASVVENEHEYQALLQLPERGEESFLAVDTPAVVVDITFKKNSDEVVYVVAQNNAPYVVEAEAFEVAPQATPEEFHKFFYERFSKEVPNLNMIFAYEAGMNLPENL</sequence>
<proteinExistence type="predicted"/>
<reference evidence="1" key="1">
    <citation type="submission" date="2023-11" db="EMBL/GenBank/DDBJ databases">
        <title>Complete genome sequence of Vibrio virus vB_VpM-pA2SJ1.</title>
        <authorList>
            <person name="Lim S.J."/>
            <person name="Park S.Y."/>
            <person name="Kim J.H."/>
        </authorList>
    </citation>
    <scope>NUCLEOTIDE SEQUENCE</scope>
</reference>
<protein>
    <submittedName>
        <fullName evidence="1">Uncharacterized protein</fullName>
    </submittedName>
</protein>
<dbReference type="EMBL" id="OR813779">
    <property type="protein sequence ID" value="WRQ13078.1"/>
    <property type="molecule type" value="Genomic_DNA"/>
</dbReference>
<organism evidence="1 2">
    <name type="scientific">Vibrio phage vB_VpM-pA2SJ1</name>
    <dbReference type="NCBI Taxonomy" id="3095964"/>
    <lineage>
        <taxon>Viruses</taxon>
        <taxon>Duplodnaviria</taxon>
        <taxon>Heunggongvirae</taxon>
        <taxon>Uroviricota</taxon>
        <taxon>Caudoviricetes</taxon>
    </lineage>
</organism>
<accession>A0AAX4J5S2</accession>